<evidence type="ECO:0000313" key="1">
    <source>
        <dbReference type="EMBL" id="KKU63455.1"/>
    </source>
</evidence>
<dbReference type="STRING" id="1618364.UX86_C0024G0003"/>
<protein>
    <submittedName>
        <fullName evidence="1">Uncharacterized protein</fullName>
    </submittedName>
</protein>
<comment type="caution">
    <text evidence="1">The sequence shown here is derived from an EMBL/GenBank/DDBJ whole genome shotgun (WGS) entry which is preliminary data.</text>
</comment>
<organism evidence="1 2">
    <name type="scientific">Candidatus Amesbacteria bacterium GW2011_GWC1_47_15</name>
    <dbReference type="NCBI Taxonomy" id="1618364"/>
    <lineage>
        <taxon>Bacteria</taxon>
        <taxon>Candidatus Amesiibacteriota</taxon>
    </lineage>
</organism>
<gene>
    <name evidence="1" type="ORF">UX86_C0024G0003</name>
</gene>
<reference evidence="1 2" key="1">
    <citation type="journal article" date="2015" name="Nature">
        <title>rRNA introns, odd ribosomes, and small enigmatic genomes across a large radiation of phyla.</title>
        <authorList>
            <person name="Brown C.T."/>
            <person name="Hug L.A."/>
            <person name="Thomas B.C."/>
            <person name="Sharon I."/>
            <person name="Castelle C.J."/>
            <person name="Singh A."/>
            <person name="Wilkins M.J."/>
            <person name="Williams K.H."/>
            <person name="Banfield J.F."/>
        </authorList>
    </citation>
    <scope>NUCLEOTIDE SEQUENCE [LARGE SCALE GENOMIC DNA]</scope>
</reference>
<dbReference type="AlphaFoldDB" id="A0A0G1V0G7"/>
<name>A0A0G1V0G7_9BACT</name>
<dbReference type="Proteomes" id="UP000034502">
    <property type="component" value="Unassembled WGS sequence"/>
</dbReference>
<evidence type="ECO:0000313" key="2">
    <source>
        <dbReference type="Proteomes" id="UP000034502"/>
    </source>
</evidence>
<dbReference type="EMBL" id="LCNU01000024">
    <property type="protein sequence ID" value="KKU63455.1"/>
    <property type="molecule type" value="Genomic_DNA"/>
</dbReference>
<accession>A0A0G1V0G7</accession>
<sequence length="229" mass="26337">MISIEGRQGKYHVTLESFRGELECYTVISPDSSMEKMVTTDYGRKSLAGDSRLLDMAVGVNPGKEYKVWDDWTRNYIRPGLRSQVFVNRIKKDKLGFQRRKIVIKQPLDSIEGRDSTALEQLEVLEAIRSLGFLVVPALLATLNTNRLVLDWYQGKHPFGREWDTFFTRYLDELNEQIDTMGSKVPINRPIGHVDAQPANYFIGDPLNPDIRKHFVVLDPVCHSCLFQF</sequence>
<proteinExistence type="predicted"/>